<comment type="caution">
    <text evidence="1">The sequence shown here is derived from an EMBL/GenBank/DDBJ whole genome shotgun (WGS) entry which is preliminary data.</text>
</comment>
<dbReference type="AlphaFoldDB" id="A0ABD1YK11"/>
<gene>
    <name evidence="1" type="ORF">R1flu_015450</name>
</gene>
<name>A0ABD1YK11_9MARC</name>
<organism evidence="1 2">
    <name type="scientific">Riccia fluitans</name>
    <dbReference type="NCBI Taxonomy" id="41844"/>
    <lineage>
        <taxon>Eukaryota</taxon>
        <taxon>Viridiplantae</taxon>
        <taxon>Streptophyta</taxon>
        <taxon>Embryophyta</taxon>
        <taxon>Marchantiophyta</taxon>
        <taxon>Marchantiopsida</taxon>
        <taxon>Marchantiidae</taxon>
        <taxon>Marchantiales</taxon>
        <taxon>Ricciaceae</taxon>
        <taxon>Riccia</taxon>
    </lineage>
</organism>
<evidence type="ECO:0000313" key="2">
    <source>
        <dbReference type="Proteomes" id="UP001605036"/>
    </source>
</evidence>
<proteinExistence type="predicted"/>
<evidence type="ECO:0000313" key="1">
    <source>
        <dbReference type="EMBL" id="KAL2630764.1"/>
    </source>
</evidence>
<keyword evidence="2" id="KW-1185">Reference proteome</keyword>
<accession>A0ABD1YK11</accession>
<sequence length="120" mass="13453">MWKADNVIIGVSFIRGHRTLQDEVDRTGINVCYQSLLKALKVAVGALHNSLAVFEYMRIIFDSYVNPTNDPNVQPLVKGLDADDVSVDKFFGLQDPTTLDDAQASSDFEEDLKINEHVRL</sequence>
<protein>
    <submittedName>
        <fullName evidence="1">Uncharacterized protein</fullName>
    </submittedName>
</protein>
<dbReference type="Proteomes" id="UP001605036">
    <property type="component" value="Unassembled WGS sequence"/>
</dbReference>
<reference evidence="1 2" key="1">
    <citation type="submission" date="2024-09" db="EMBL/GenBank/DDBJ databases">
        <title>Chromosome-scale assembly of Riccia fluitans.</title>
        <authorList>
            <person name="Paukszto L."/>
            <person name="Sawicki J."/>
            <person name="Karawczyk K."/>
            <person name="Piernik-Szablinska J."/>
            <person name="Szczecinska M."/>
            <person name="Mazdziarz M."/>
        </authorList>
    </citation>
    <scope>NUCLEOTIDE SEQUENCE [LARGE SCALE GENOMIC DNA]</scope>
    <source>
        <strain evidence="1">Rf_01</strain>
        <tissue evidence="1">Aerial parts of the thallus</tissue>
    </source>
</reference>
<dbReference type="EMBL" id="JBHFFA010000004">
    <property type="protein sequence ID" value="KAL2630764.1"/>
    <property type="molecule type" value="Genomic_DNA"/>
</dbReference>